<accession>A0A3B0WXN3</accession>
<sequence>MTVTLINQTDSDVSHRPNHIVVVMDGNGRWAKKRFMPRTAGHSAGVKATRRIVENCVKAQIQALTLFAFSSENWKRPEQEVSSLMTLFITTLQSEIKSLHKQNVCVQFIGDCSAFSEKLQKKIQETENLTQKNTGLKLNIAVNYGGRWDIAEACKAVIKKIQCGELQVKELSAELIDNYICLQQLPEPDLFIRTGGEKRISNFLIWQLAYTELYFSDVLWPDFTSASFLEALSWFASRQRRFGKTGEQIDPVQPQPV</sequence>
<dbReference type="GO" id="GO:0000287">
    <property type="term" value="F:magnesium ion binding"/>
    <property type="evidence" value="ECO:0007669"/>
    <property type="project" value="TreeGrafter"/>
</dbReference>
<dbReference type="PROSITE" id="PS01066">
    <property type="entry name" value="UPP_SYNTHASE"/>
    <property type="match status" value="1"/>
</dbReference>
<dbReference type="AlphaFoldDB" id="A0A3B0WXN3"/>
<comment type="cofactor">
    <cofactor evidence="1">
        <name>Mg(2+)</name>
        <dbReference type="ChEBI" id="CHEBI:18420"/>
    </cofactor>
</comment>
<dbReference type="InterPro" id="IPR018520">
    <property type="entry name" value="UPP_synth-like_CS"/>
</dbReference>
<dbReference type="NCBIfam" id="NF011405">
    <property type="entry name" value="PRK14830.1"/>
    <property type="match status" value="1"/>
</dbReference>
<evidence type="ECO:0000313" key="3">
    <source>
        <dbReference type="EMBL" id="VAW57210.1"/>
    </source>
</evidence>
<dbReference type="GO" id="GO:0005829">
    <property type="term" value="C:cytosol"/>
    <property type="evidence" value="ECO:0007669"/>
    <property type="project" value="TreeGrafter"/>
</dbReference>
<proteinExistence type="inferred from homology"/>
<dbReference type="Gene3D" id="3.40.1180.10">
    <property type="entry name" value="Decaprenyl diphosphate synthase-like"/>
    <property type="match status" value="1"/>
</dbReference>
<dbReference type="GO" id="GO:0008834">
    <property type="term" value="F:ditrans,polycis-undecaprenyl-diphosphate synthase [(2E,6E)-farnesyl-diphosphate specific] activity"/>
    <property type="evidence" value="ECO:0007669"/>
    <property type="project" value="UniProtKB-EC"/>
</dbReference>
<dbReference type="FunFam" id="3.40.1180.10:FF:000001">
    <property type="entry name" value="(2E,6E)-farnesyl-diphosphate-specific ditrans,polycis-undecaprenyl-diphosphate synthase"/>
    <property type="match status" value="1"/>
</dbReference>
<protein>
    <submittedName>
        <fullName evidence="3">Undecaprenyl diphosphate synthase</fullName>
        <ecNumber evidence="3">2.5.1.31</ecNumber>
    </submittedName>
</protein>
<dbReference type="EC" id="2.5.1.31" evidence="3"/>
<dbReference type="GO" id="GO:0016094">
    <property type="term" value="P:polyprenol biosynthetic process"/>
    <property type="evidence" value="ECO:0007669"/>
    <property type="project" value="TreeGrafter"/>
</dbReference>
<dbReference type="Pfam" id="PF01255">
    <property type="entry name" value="Prenyltransf"/>
    <property type="match status" value="1"/>
</dbReference>
<evidence type="ECO:0000256" key="1">
    <source>
        <dbReference type="ARBA" id="ARBA00001946"/>
    </source>
</evidence>
<dbReference type="HAMAP" id="MF_01139">
    <property type="entry name" value="ISPT"/>
    <property type="match status" value="1"/>
</dbReference>
<name>A0A3B0WXN3_9ZZZZ</name>
<keyword evidence="2 3" id="KW-0808">Transferase</keyword>
<dbReference type="PANTHER" id="PTHR10291:SF0">
    <property type="entry name" value="DEHYDRODOLICHYL DIPHOSPHATE SYNTHASE 2"/>
    <property type="match status" value="1"/>
</dbReference>
<dbReference type="InterPro" id="IPR001441">
    <property type="entry name" value="UPP_synth-like"/>
</dbReference>
<evidence type="ECO:0000256" key="2">
    <source>
        <dbReference type="ARBA" id="ARBA00022679"/>
    </source>
</evidence>
<dbReference type="EMBL" id="UOFF01000355">
    <property type="protein sequence ID" value="VAW57210.1"/>
    <property type="molecule type" value="Genomic_DNA"/>
</dbReference>
<organism evidence="3">
    <name type="scientific">hydrothermal vent metagenome</name>
    <dbReference type="NCBI Taxonomy" id="652676"/>
    <lineage>
        <taxon>unclassified sequences</taxon>
        <taxon>metagenomes</taxon>
        <taxon>ecological metagenomes</taxon>
    </lineage>
</organism>
<dbReference type="SUPFAM" id="SSF64005">
    <property type="entry name" value="Undecaprenyl diphosphate synthase"/>
    <property type="match status" value="1"/>
</dbReference>
<reference evidence="3" key="1">
    <citation type="submission" date="2018-06" db="EMBL/GenBank/DDBJ databases">
        <authorList>
            <person name="Zhirakovskaya E."/>
        </authorList>
    </citation>
    <scope>NUCLEOTIDE SEQUENCE</scope>
</reference>
<dbReference type="NCBIfam" id="TIGR00055">
    <property type="entry name" value="uppS"/>
    <property type="match status" value="1"/>
</dbReference>
<dbReference type="PANTHER" id="PTHR10291">
    <property type="entry name" value="DEHYDRODOLICHYL DIPHOSPHATE SYNTHASE FAMILY MEMBER"/>
    <property type="match status" value="1"/>
</dbReference>
<dbReference type="InterPro" id="IPR036424">
    <property type="entry name" value="UPP_synth-like_sf"/>
</dbReference>
<dbReference type="CDD" id="cd00475">
    <property type="entry name" value="Cis_IPPS"/>
    <property type="match status" value="1"/>
</dbReference>
<gene>
    <name evidence="3" type="ORF">MNBD_GAMMA07-1572</name>
</gene>